<reference evidence="3 4" key="1">
    <citation type="submission" date="2014-08" db="EMBL/GenBank/DDBJ databases">
        <title>Porphyromonas crevioricanis strain:COT-253_OH1447 Genome sequencing.</title>
        <authorList>
            <person name="Wallis C."/>
            <person name="Deusch O."/>
            <person name="O'Flynn C."/>
            <person name="Davis I."/>
            <person name="Jospin G."/>
            <person name="Darling A.E."/>
            <person name="Coil D.A."/>
            <person name="Alexiev A."/>
            <person name="Horsfall A."/>
            <person name="Kirkwood N."/>
            <person name="Harris S."/>
            <person name="Eisen J.A."/>
        </authorList>
    </citation>
    <scope>NUCLEOTIDE SEQUENCE [LARGE SCALE GENOMIC DNA]</scope>
    <source>
        <strain evidence="4">COT-253 OH1447</strain>
    </source>
</reference>
<dbReference type="RefSeq" id="WP_023938915.1">
    <property type="nucleotide sequence ID" value="NZ_FUXH01000001.1"/>
</dbReference>
<dbReference type="InterPro" id="IPR019847">
    <property type="entry name" value="Gliding_motility_assoc_GldN"/>
</dbReference>
<evidence type="ECO:0000313" key="3">
    <source>
        <dbReference type="EMBL" id="KGN95092.1"/>
    </source>
</evidence>
<proteinExistence type="predicted"/>
<evidence type="ECO:0008006" key="5">
    <source>
        <dbReference type="Google" id="ProtNLM"/>
    </source>
</evidence>
<protein>
    <recommendedName>
        <fullName evidence="5">Gliding motility associated protein GldN</fullName>
    </recommendedName>
</protein>
<dbReference type="NCBIfam" id="TIGR03523">
    <property type="entry name" value="GldN"/>
    <property type="match status" value="1"/>
</dbReference>
<comment type="caution">
    <text evidence="3">The sequence shown here is derived from an EMBL/GenBank/DDBJ whole genome shotgun (WGS) entry which is preliminary data.</text>
</comment>
<name>A0AB34PG62_9PORP</name>
<evidence type="ECO:0000256" key="1">
    <source>
        <dbReference type="SAM" id="MobiDB-lite"/>
    </source>
</evidence>
<evidence type="ECO:0000313" key="4">
    <source>
        <dbReference type="Proteomes" id="UP000030136"/>
    </source>
</evidence>
<dbReference type="Proteomes" id="UP000030136">
    <property type="component" value="Unassembled WGS sequence"/>
</dbReference>
<organism evidence="3 4">
    <name type="scientific">Porphyromonas crevioricanis</name>
    <dbReference type="NCBI Taxonomy" id="393921"/>
    <lineage>
        <taxon>Bacteria</taxon>
        <taxon>Pseudomonadati</taxon>
        <taxon>Bacteroidota</taxon>
        <taxon>Bacteroidia</taxon>
        <taxon>Bacteroidales</taxon>
        <taxon>Porphyromonadaceae</taxon>
        <taxon>Porphyromonas</taxon>
    </lineage>
</organism>
<gene>
    <name evidence="3" type="ORF">HQ38_04765</name>
</gene>
<dbReference type="EMBL" id="JQJC01000012">
    <property type="protein sequence ID" value="KGN95092.1"/>
    <property type="molecule type" value="Genomic_DNA"/>
</dbReference>
<feature type="compositionally biased region" description="Low complexity" evidence="1">
    <location>
        <begin position="348"/>
        <end position="361"/>
    </location>
</feature>
<feature type="region of interest" description="Disordered" evidence="1">
    <location>
        <begin position="309"/>
        <end position="367"/>
    </location>
</feature>
<accession>A0AB34PG62</accession>
<feature type="compositionally biased region" description="Basic and acidic residues" evidence="1">
    <location>
        <begin position="329"/>
        <end position="340"/>
    </location>
</feature>
<evidence type="ECO:0000256" key="2">
    <source>
        <dbReference type="SAM" id="SignalP"/>
    </source>
</evidence>
<dbReference type="AlphaFoldDB" id="A0AB34PG62"/>
<feature type="region of interest" description="Disordered" evidence="1">
    <location>
        <begin position="37"/>
        <end position="56"/>
    </location>
</feature>
<dbReference type="Pfam" id="PF19841">
    <property type="entry name" value="GldN"/>
    <property type="match status" value="1"/>
</dbReference>
<feature type="chain" id="PRO_5044186609" description="Gliding motility associated protein GldN" evidence="2">
    <location>
        <begin position="24"/>
        <end position="367"/>
    </location>
</feature>
<sequence length="367" mass="41779">MKLISKILLAVSVVLVAAPSGMAQNDVPDEGGVTVRRAAGAKSRGQKKSDPASSLSNRAKSFNELLSQKTDGTPWERVIYRRLDLTKDSNAPLYYPVRARDGMRNLFSTVFDLLNQDAIAVYEYMDGYEAFDEEHRLQFKDFLDRTQIMYAAAPKESGRLFKIEPSDIPSNNIKAYYIKELWYFNPQNSAYDLKILALCPILSDVGDYGEESNTPLFWIPYENIRPYIARQKAMLSSLNNVHSATLDDFFRMRMYRGDIVMASNLLDRSIAQYCNTPDSIKMEQKRIELELKNFEKGLYATQDTTWMNRKMEGKTGKSAKSINRKRTSRTKETAKSDPKPKKVKAAKPAKTSASKSKSSGRSSRRRY</sequence>
<keyword evidence="2" id="KW-0732">Signal</keyword>
<feature type="signal peptide" evidence="2">
    <location>
        <begin position="1"/>
        <end position="23"/>
    </location>
</feature>